<reference evidence="2 3" key="1">
    <citation type="journal article" date="2009" name="Stand. Genomic Sci.">
        <title>Complete genome sequence of Kytococcus sedentarius type strain (541).</title>
        <authorList>
            <person name="Sims D."/>
            <person name="Brettin T."/>
            <person name="Detter J.C."/>
            <person name="Han C."/>
            <person name="Lapidus A."/>
            <person name="Copeland A."/>
            <person name="Glavina Del Rio T."/>
            <person name="Nolan M."/>
            <person name="Chen F."/>
            <person name="Lucas S."/>
            <person name="Tice H."/>
            <person name="Cheng J.F."/>
            <person name="Bruce D."/>
            <person name="Goodwin L."/>
            <person name="Pitluck S."/>
            <person name="Ovchinnikova G."/>
            <person name="Pati A."/>
            <person name="Ivanova N."/>
            <person name="Mavrommatis K."/>
            <person name="Chen A."/>
            <person name="Palaniappan K."/>
            <person name="D'haeseleer P."/>
            <person name="Chain P."/>
            <person name="Bristow J."/>
            <person name="Eisen J.A."/>
            <person name="Markowitz V."/>
            <person name="Hugenholtz P."/>
            <person name="Schneider S."/>
            <person name="Goker M."/>
            <person name="Pukall R."/>
            <person name="Kyrpides N.C."/>
            <person name="Klenk H.P."/>
        </authorList>
    </citation>
    <scope>NUCLEOTIDE SEQUENCE [LARGE SCALE GENOMIC DNA]</scope>
    <source>
        <strain evidence="3">ATCC 14392 / DSM 20547 / JCM 11482 / CCUG 33030 / NBRC 15357 / NCTC 11040 / CCM 314 / 541</strain>
    </source>
</reference>
<dbReference type="EMBL" id="CP001686">
    <property type="protein sequence ID" value="ACV05786.1"/>
    <property type="molecule type" value="Genomic_DNA"/>
</dbReference>
<feature type="transmembrane region" description="Helical" evidence="1">
    <location>
        <begin position="20"/>
        <end position="39"/>
    </location>
</feature>
<dbReference type="Proteomes" id="UP000006666">
    <property type="component" value="Chromosome"/>
</dbReference>
<evidence type="ECO:0000313" key="2">
    <source>
        <dbReference type="EMBL" id="ACV05786.1"/>
    </source>
</evidence>
<evidence type="ECO:0008006" key="4">
    <source>
        <dbReference type="Google" id="ProtNLM"/>
    </source>
</evidence>
<dbReference type="InterPro" id="IPR025443">
    <property type="entry name" value="DUF4307"/>
</dbReference>
<dbReference type="Pfam" id="PF14155">
    <property type="entry name" value="DUF4307"/>
    <property type="match status" value="1"/>
</dbReference>
<evidence type="ECO:0000313" key="3">
    <source>
        <dbReference type="Proteomes" id="UP000006666"/>
    </source>
</evidence>
<dbReference type="AlphaFoldDB" id="C7NEW2"/>
<gene>
    <name evidence="2" type="ordered locus">Ksed_07270</name>
</gene>
<keyword evidence="1" id="KW-1133">Transmembrane helix</keyword>
<keyword evidence="3" id="KW-1185">Reference proteome</keyword>
<accession>C7NEW2</accession>
<keyword evidence="1" id="KW-0472">Membrane</keyword>
<dbReference type="RefSeq" id="WP_012802201.1">
    <property type="nucleotide sequence ID" value="NC_013169.1"/>
</dbReference>
<proteinExistence type="predicted"/>
<name>C7NEW2_KYTSD</name>
<dbReference type="STRING" id="478801.Ksed_07270"/>
<dbReference type="eggNOG" id="ENOG5033B4I">
    <property type="taxonomic scope" value="Bacteria"/>
</dbReference>
<dbReference type="HOGENOM" id="CLU_121878_2_0_11"/>
<protein>
    <recommendedName>
        <fullName evidence="4">DUF4307 domain-containing protein</fullName>
    </recommendedName>
</protein>
<dbReference type="KEGG" id="kse:Ksed_07270"/>
<evidence type="ECO:0000256" key="1">
    <source>
        <dbReference type="SAM" id="Phobius"/>
    </source>
</evidence>
<sequence>MPSTTPRGSSSEAARRRRWWIIGIVGVGLATALVIWYGLALTTGKPNWFYAGQEDITDSSVTVIYDVHREPGREVVCRLVAESETHEIVGSREVTVPAHPEGSTRERTTLQTTSRPLVGNVTGCWYPED</sequence>
<organism evidence="2 3">
    <name type="scientific">Kytococcus sedentarius (strain ATCC 14392 / DSM 20547 / JCM 11482 / CCUG 33030 / NBRC 15357 / NCTC 11040 / CCM 314 / 541)</name>
    <name type="common">Micrococcus sedentarius</name>
    <dbReference type="NCBI Taxonomy" id="478801"/>
    <lineage>
        <taxon>Bacteria</taxon>
        <taxon>Bacillati</taxon>
        <taxon>Actinomycetota</taxon>
        <taxon>Actinomycetes</taxon>
        <taxon>Micrococcales</taxon>
        <taxon>Kytococcaceae</taxon>
        <taxon>Kytococcus</taxon>
    </lineage>
</organism>
<keyword evidence="1" id="KW-0812">Transmembrane</keyword>